<accession>A0A8J5MU14</accession>
<dbReference type="AlphaFoldDB" id="A0A8J5MU14"/>
<dbReference type="EMBL" id="JAHLQT010025476">
    <property type="protein sequence ID" value="KAG7164360.1"/>
    <property type="molecule type" value="Genomic_DNA"/>
</dbReference>
<protein>
    <submittedName>
        <fullName evidence="1">Tigger transposable element-derived protein 7-like 65</fullName>
    </submittedName>
</protein>
<name>A0A8J5MU14_HOMAM</name>
<evidence type="ECO:0000313" key="1">
    <source>
        <dbReference type="EMBL" id="KAG7164360.1"/>
    </source>
</evidence>
<evidence type="ECO:0000313" key="2">
    <source>
        <dbReference type="Proteomes" id="UP000747542"/>
    </source>
</evidence>
<organism evidence="1 2">
    <name type="scientific">Homarus americanus</name>
    <name type="common">American lobster</name>
    <dbReference type="NCBI Taxonomy" id="6706"/>
    <lineage>
        <taxon>Eukaryota</taxon>
        <taxon>Metazoa</taxon>
        <taxon>Ecdysozoa</taxon>
        <taxon>Arthropoda</taxon>
        <taxon>Crustacea</taxon>
        <taxon>Multicrustacea</taxon>
        <taxon>Malacostraca</taxon>
        <taxon>Eumalacostraca</taxon>
        <taxon>Eucarida</taxon>
        <taxon>Decapoda</taxon>
        <taxon>Pleocyemata</taxon>
        <taxon>Astacidea</taxon>
        <taxon>Nephropoidea</taxon>
        <taxon>Nephropidae</taxon>
        <taxon>Homarus</taxon>
    </lineage>
</organism>
<proteinExistence type="predicted"/>
<keyword evidence="2" id="KW-1185">Reference proteome</keyword>
<dbReference type="Proteomes" id="UP000747542">
    <property type="component" value="Unassembled WGS sequence"/>
</dbReference>
<gene>
    <name evidence="1" type="primary">TIGD7-L65</name>
    <name evidence="1" type="ORF">Hamer_G003537</name>
</gene>
<sequence length="149" mass="17106">MRQLPVIYYHSKNTRFNLLEDEDDDVNNTRGICTLANIKKYNLKSAIFNFAAAWKDVKISTLDNSWKKLLLDTEPELDFEGFEVTNFHCVLHHGRENNKTMEDVETWLEENEGDPGYQLLLAEEIADVVCAVDKEDDDAKSSEGEESCV</sequence>
<reference evidence="1" key="1">
    <citation type="journal article" date="2021" name="Sci. Adv.">
        <title>The American lobster genome reveals insights on longevity, neural, and immune adaptations.</title>
        <authorList>
            <person name="Polinski J.M."/>
            <person name="Zimin A.V."/>
            <person name="Clark K.F."/>
            <person name="Kohn A.B."/>
            <person name="Sadowski N."/>
            <person name="Timp W."/>
            <person name="Ptitsyn A."/>
            <person name="Khanna P."/>
            <person name="Romanova D.Y."/>
            <person name="Williams P."/>
            <person name="Greenwood S.J."/>
            <person name="Moroz L.L."/>
            <person name="Walt D.R."/>
            <person name="Bodnar A.G."/>
        </authorList>
    </citation>
    <scope>NUCLEOTIDE SEQUENCE</scope>
    <source>
        <strain evidence="1">GMGI-L3</strain>
    </source>
</reference>
<comment type="caution">
    <text evidence="1">The sequence shown here is derived from an EMBL/GenBank/DDBJ whole genome shotgun (WGS) entry which is preliminary data.</text>
</comment>